<gene>
    <name evidence="2" type="ORF">CKALI_09565</name>
</gene>
<accession>A0A6B8W6C8</accession>
<proteinExistence type="predicted"/>
<dbReference type="AlphaFoldDB" id="A0A6B8W6C8"/>
<keyword evidence="3" id="KW-1185">Reference proteome</keyword>
<protein>
    <recommendedName>
        <fullName evidence="4">DUF2334 domain-containing protein</fullName>
    </recommendedName>
</protein>
<keyword evidence="1" id="KW-0812">Transmembrane</keyword>
<dbReference type="KEGG" id="ckw:CKALI_09565"/>
<dbReference type="GO" id="GO:0005975">
    <property type="term" value="P:carbohydrate metabolic process"/>
    <property type="evidence" value="ECO:0007669"/>
    <property type="project" value="InterPro"/>
</dbReference>
<organism evidence="2 3">
    <name type="scientific">Corynebacterium kalinowskii</name>
    <dbReference type="NCBI Taxonomy" id="2675216"/>
    <lineage>
        <taxon>Bacteria</taxon>
        <taxon>Bacillati</taxon>
        <taxon>Actinomycetota</taxon>
        <taxon>Actinomycetes</taxon>
        <taxon>Mycobacteriales</taxon>
        <taxon>Corynebacteriaceae</taxon>
        <taxon>Corynebacterium</taxon>
    </lineage>
</organism>
<dbReference type="InterPro" id="IPR011330">
    <property type="entry name" value="Glyco_hydro/deAcase_b/a-brl"/>
</dbReference>
<dbReference type="InterPro" id="IPR018763">
    <property type="entry name" value="DUF2334"/>
</dbReference>
<reference evidence="3" key="1">
    <citation type="submission" date="2019-11" db="EMBL/GenBank/DDBJ databases">
        <title>Complete genome sequence of Corynebacterium kalinowskii 1959, a novel Corynebacterium species isolated from soil of a small paddock in Vilsendorf, Germany.</title>
        <authorList>
            <person name="Schaffert L."/>
            <person name="Ruwe M."/>
            <person name="Milse J."/>
            <person name="Hanuschka K."/>
            <person name="Ortseifen V."/>
            <person name="Droste J."/>
            <person name="Brandt D."/>
            <person name="Schlueter L."/>
            <person name="Kutter Y."/>
            <person name="Vinke S."/>
            <person name="Viehoefer P."/>
            <person name="Jacob L."/>
            <person name="Luebke N.-C."/>
            <person name="Schulte-Berndt E."/>
            <person name="Hain C."/>
            <person name="Linder M."/>
            <person name="Schmidt P."/>
            <person name="Wollenschlaeger L."/>
            <person name="Luttermann T."/>
            <person name="Thieme E."/>
            <person name="Hassa J."/>
            <person name="Haak M."/>
            <person name="Wittchen M."/>
            <person name="Mentz A."/>
            <person name="Persicke M."/>
            <person name="Busche T."/>
            <person name="Ruckert C."/>
        </authorList>
    </citation>
    <scope>NUCLEOTIDE SEQUENCE [LARGE SCALE GENOMIC DNA]</scope>
    <source>
        <strain evidence="3">1959</strain>
    </source>
</reference>
<feature type="transmembrane region" description="Helical" evidence="1">
    <location>
        <begin position="12"/>
        <end position="36"/>
    </location>
</feature>
<sequence>MESTNMATSSKKAGILLAIIAVLSVIAAMTVVFFVLDDDAEPGLNSPVAKSFVDPLKGKDDLEPLYSSSVFDSTYGKDGGKHTLVLYDGASGDSEVLGMLAGNLATHFGKVSVLPIGDYQPGQIDQYDALIYQGYDYGQEIPAALRDDILKGDKKVLWANSNLEKLAGVDESPEEAAFIEKYGIDPHAFQHNSADKITAIEYKGQVLSRHEKSREMLLPAITDPAKVEVLGTALCGSKETPKACAGAPGESFPWAVRTGNITYVNDLPFEWQQEGSHYLAFADLYFDLLAPEAPRTQKAAVRIEDVSAMSNPDDLRRVADFLGSRNVPFQVAVIPFYVAETRDPKDDRHVGLELKDRPKVVEALKYMQSKGGTLIQHGTTHQYGAMQNPYPGAASAADYEFLRSRCSTQDSKPWVFEECKQESWVQLTGPLINDEVSDHADRIERGRQAFVAAGLGEPDIFETPHYGATPNAYEAMAQNYEYRYEQTDYYSGLITGKNQDFFTSLTQILPYSVSDVYGGTVLPENIGNPSVQMLNNHAARPPSLLVGNAEKNSVVREATASFFFHPFLDIKILEEIVDGIEGLGYEFVPAKEL</sequence>
<dbReference type="SUPFAM" id="SSF88713">
    <property type="entry name" value="Glycoside hydrolase/deacetylase"/>
    <property type="match status" value="1"/>
</dbReference>
<dbReference type="Proteomes" id="UP000427071">
    <property type="component" value="Chromosome"/>
</dbReference>
<evidence type="ECO:0000256" key="1">
    <source>
        <dbReference type="SAM" id="Phobius"/>
    </source>
</evidence>
<name>A0A6B8W6C8_9CORY</name>
<evidence type="ECO:0000313" key="2">
    <source>
        <dbReference type="EMBL" id="QGU02768.1"/>
    </source>
</evidence>
<evidence type="ECO:0008006" key="4">
    <source>
        <dbReference type="Google" id="ProtNLM"/>
    </source>
</evidence>
<keyword evidence="1" id="KW-1133">Transmembrane helix</keyword>
<evidence type="ECO:0000313" key="3">
    <source>
        <dbReference type="Proteomes" id="UP000427071"/>
    </source>
</evidence>
<keyword evidence="1" id="KW-0472">Membrane</keyword>
<dbReference type="CDD" id="cd10923">
    <property type="entry name" value="CE4_COG5298"/>
    <property type="match status" value="1"/>
</dbReference>
<dbReference type="Pfam" id="PF10096">
    <property type="entry name" value="DUF2334"/>
    <property type="match status" value="1"/>
</dbReference>
<dbReference type="EMBL" id="CP046452">
    <property type="protein sequence ID" value="QGU02768.1"/>
    <property type="molecule type" value="Genomic_DNA"/>
</dbReference>